<evidence type="ECO:0000256" key="4">
    <source>
        <dbReference type="ARBA" id="ARBA00023163"/>
    </source>
</evidence>
<comment type="caution">
    <text evidence="7">The sequence shown here is derived from an EMBL/GenBank/DDBJ whole genome shotgun (WGS) entry which is preliminary data.</text>
</comment>
<evidence type="ECO:0000259" key="6">
    <source>
        <dbReference type="Pfam" id="PF04545"/>
    </source>
</evidence>
<dbReference type="Proteomes" id="UP001520140">
    <property type="component" value="Unassembled WGS sequence"/>
</dbReference>
<dbReference type="InterPro" id="IPR013324">
    <property type="entry name" value="RNA_pol_sigma_r3/r4-like"/>
</dbReference>
<dbReference type="InterPro" id="IPR007630">
    <property type="entry name" value="RNA_pol_sigma70_r4"/>
</dbReference>
<feature type="domain" description="Sugar-binding" evidence="5">
    <location>
        <begin position="81"/>
        <end position="333"/>
    </location>
</feature>
<proteinExistence type="inferred from homology"/>
<dbReference type="InterPro" id="IPR036388">
    <property type="entry name" value="WH-like_DNA-bd_sf"/>
</dbReference>
<dbReference type="InterPro" id="IPR007324">
    <property type="entry name" value="Sugar-bd_dom_put"/>
</dbReference>
<reference evidence="7 8" key="1">
    <citation type="submission" date="2020-06" db="EMBL/GenBank/DDBJ databases">
        <title>Taxonomy, biology and ecology of Rhodococcus bacteria occurring in California pistachio and other woody hosts as revealed by genome sequence analyses.</title>
        <authorList>
            <person name="Gai Y."/>
            <person name="Riely B."/>
        </authorList>
    </citation>
    <scope>NUCLEOTIDE SEQUENCE [LARGE SCALE GENOMIC DNA]</scope>
    <source>
        <strain evidence="7 8">BP-284</strain>
    </source>
</reference>
<name>A0ABS7NQK2_9NOCA</name>
<gene>
    <name evidence="7" type="ORF">HQ605_03660</name>
</gene>
<dbReference type="InterPro" id="IPR051054">
    <property type="entry name" value="SorC_transcr_regulators"/>
</dbReference>
<dbReference type="PANTHER" id="PTHR34294:SF1">
    <property type="entry name" value="TRANSCRIPTIONAL REGULATOR LSRR"/>
    <property type="match status" value="1"/>
</dbReference>
<evidence type="ECO:0000313" key="7">
    <source>
        <dbReference type="EMBL" id="MBY6319913.1"/>
    </source>
</evidence>
<dbReference type="Gene3D" id="1.10.10.10">
    <property type="entry name" value="Winged helix-like DNA-binding domain superfamily/Winged helix DNA-binding domain"/>
    <property type="match status" value="1"/>
</dbReference>
<keyword evidence="4" id="KW-0804">Transcription</keyword>
<evidence type="ECO:0000256" key="1">
    <source>
        <dbReference type="ARBA" id="ARBA00010466"/>
    </source>
</evidence>
<evidence type="ECO:0000256" key="2">
    <source>
        <dbReference type="ARBA" id="ARBA00023015"/>
    </source>
</evidence>
<keyword evidence="3" id="KW-0238">DNA-binding</keyword>
<dbReference type="EMBL" id="JABUKG010000003">
    <property type="protein sequence ID" value="MBY6319913.1"/>
    <property type="molecule type" value="Genomic_DNA"/>
</dbReference>
<feature type="domain" description="RNA polymerase sigma-70 region 4" evidence="6">
    <location>
        <begin position="32"/>
        <end position="63"/>
    </location>
</feature>
<keyword evidence="8" id="KW-1185">Reference proteome</keyword>
<accession>A0ABS7NQK2</accession>
<dbReference type="SUPFAM" id="SSF88659">
    <property type="entry name" value="Sigma3 and sigma4 domains of RNA polymerase sigma factors"/>
    <property type="match status" value="1"/>
</dbReference>
<evidence type="ECO:0000313" key="8">
    <source>
        <dbReference type="Proteomes" id="UP001520140"/>
    </source>
</evidence>
<keyword evidence="2" id="KW-0805">Transcription regulation</keyword>
<comment type="similarity">
    <text evidence="1">Belongs to the SorC transcriptional regulatory family.</text>
</comment>
<dbReference type="InterPro" id="IPR037171">
    <property type="entry name" value="NagB/RpiA_transferase-like"/>
</dbReference>
<dbReference type="Pfam" id="PF04545">
    <property type="entry name" value="Sigma70_r4"/>
    <property type="match status" value="1"/>
</dbReference>
<dbReference type="Pfam" id="PF04198">
    <property type="entry name" value="Sugar-bind"/>
    <property type="match status" value="1"/>
</dbReference>
<protein>
    <submittedName>
        <fullName evidence="7">Sugar-binding transcriptional regulator</fullName>
    </submittedName>
</protein>
<organism evidence="7 8">
    <name type="scientific">Rhodococcoides kroppenstedtii</name>
    <dbReference type="NCBI Taxonomy" id="293050"/>
    <lineage>
        <taxon>Bacteria</taxon>
        <taxon>Bacillati</taxon>
        <taxon>Actinomycetota</taxon>
        <taxon>Actinomycetes</taxon>
        <taxon>Mycobacteriales</taxon>
        <taxon>Nocardiaceae</taxon>
        <taxon>Rhodococcoides</taxon>
    </lineage>
</organism>
<dbReference type="Gene3D" id="3.40.50.1360">
    <property type="match status" value="1"/>
</dbReference>
<dbReference type="PANTHER" id="PTHR34294">
    <property type="entry name" value="TRANSCRIPTIONAL REGULATOR-RELATED"/>
    <property type="match status" value="1"/>
</dbReference>
<dbReference type="SUPFAM" id="SSF100950">
    <property type="entry name" value="NagB/RpiA/CoA transferase-like"/>
    <property type="match status" value="1"/>
</dbReference>
<evidence type="ECO:0000256" key="3">
    <source>
        <dbReference type="ARBA" id="ARBA00023125"/>
    </source>
</evidence>
<sequence length="336" mass="36078">MQNGLAWALVASDSALSPATDPRASDAVRAARLYYFQDLTMAAIGRELGVSRSTVSRLITFARDSGLVEIKISTALGQGPSLERAFADRYGVRAHVVPVPEAVSDVDRLDRVAMFAGRLLTTFVTSDMVVGIAWGTTVSAVSRHVAPKRTHNTHVVQLNGAANTRTTGVSYATDIVRTIGDAYGAVAQGFPVPALFDYPETRRLLWRERSIRRVLDLRDRMDLALFGIGVHGGAVPSHVYSAGYLEKSDLAELDRDGVVGDIATVFFRSDGSYDRIALNDRASGPTLDALKSVPRRLCVVAGEDKLRALHAALTGGLITDLVIDDLSAATLLARST</sequence>
<evidence type="ECO:0000259" key="5">
    <source>
        <dbReference type="Pfam" id="PF04198"/>
    </source>
</evidence>